<evidence type="ECO:0000256" key="5">
    <source>
        <dbReference type="ARBA" id="ARBA00023136"/>
    </source>
</evidence>
<evidence type="ECO:0000313" key="7">
    <source>
        <dbReference type="EnsemblMetazoa" id="XP_038052481.1"/>
    </source>
</evidence>
<sequence length="262" mass="28746">MVSFEAPVSTLSCFGKCFKWSLYLFCVLFLFGGIAASGVGVWAIVHPTSFRIVILTNTRMYVFAAIILIGAGAAATLVSVLGCCGARYENRCLLVFFAVSMLLIFVAEFSAGVLSLAFYTQIETFASREMRDAVLLKYGQGNYIETTDAYNYMQQTFDCCGFEGDSHDAAQLYQASLWFDANYRIQVPPSCCTRNPNGEPINLAHCQSRFNTHLAFINNIGCKEAVKAQGIHFATVISAVGIGLAMLQLIGIVLAFCLFRRV</sequence>
<evidence type="ECO:0000256" key="6">
    <source>
        <dbReference type="RuleBase" id="RU361218"/>
    </source>
</evidence>
<comment type="similarity">
    <text evidence="2 6">Belongs to the tetraspanin (TM4SF) family.</text>
</comment>
<dbReference type="PANTHER" id="PTHR19282">
    <property type="entry name" value="TETRASPANIN"/>
    <property type="match status" value="1"/>
</dbReference>
<evidence type="ECO:0000256" key="3">
    <source>
        <dbReference type="ARBA" id="ARBA00022692"/>
    </source>
</evidence>
<dbReference type="GO" id="GO:0005886">
    <property type="term" value="C:plasma membrane"/>
    <property type="evidence" value="ECO:0007669"/>
    <property type="project" value="TreeGrafter"/>
</dbReference>
<dbReference type="PANTHER" id="PTHR19282:SF544">
    <property type="entry name" value="TETRASPANIN"/>
    <property type="match status" value="1"/>
</dbReference>
<dbReference type="OrthoDB" id="438211at2759"/>
<dbReference type="OMA" id="GIWAIAD"/>
<dbReference type="CDD" id="cd03127">
    <property type="entry name" value="tetraspanin_LEL"/>
    <property type="match status" value="1"/>
</dbReference>
<feature type="transmembrane region" description="Helical" evidence="6">
    <location>
        <begin position="60"/>
        <end position="81"/>
    </location>
</feature>
<evidence type="ECO:0000256" key="2">
    <source>
        <dbReference type="ARBA" id="ARBA00006840"/>
    </source>
</evidence>
<feature type="transmembrane region" description="Helical" evidence="6">
    <location>
        <begin position="20"/>
        <end position="45"/>
    </location>
</feature>
<dbReference type="RefSeq" id="XP_038052481.1">
    <property type="nucleotide sequence ID" value="XM_038196553.1"/>
</dbReference>
<dbReference type="EnsemblMetazoa" id="XM_038196569.1">
    <property type="protein sequence ID" value="XP_038052497.1"/>
    <property type="gene ID" value="LOC119725189"/>
</dbReference>
<keyword evidence="4 6" id="KW-1133">Transmembrane helix</keyword>
<dbReference type="EnsemblMetazoa" id="XM_038196576.1">
    <property type="protein sequence ID" value="XP_038052504.1"/>
    <property type="gene ID" value="LOC119725189"/>
</dbReference>
<dbReference type="GeneID" id="119725189"/>
<dbReference type="RefSeq" id="XP_038052489.1">
    <property type="nucleotide sequence ID" value="XM_038196561.1"/>
</dbReference>
<proteinExistence type="inferred from homology"/>
<accession>A0A913ZN55</accession>
<dbReference type="AlphaFoldDB" id="A0A913ZN55"/>
<name>A0A913ZN55_PATMI</name>
<dbReference type="InterPro" id="IPR008952">
    <property type="entry name" value="Tetraspanin_EC2_sf"/>
</dbReference>
<evidence type="ECO:0000313" key="8">
    <source>
        <dbReference type="Proteomes" id="UP000887568"/>
    </source>
</evidence>
<feature type="transmembrane region" description="Helical" evidence="6">
    <location>
        <begin position="233"/>
        <end position="259"/>
    </location>
</feature>
<evidence type="ECO:0000256" key="4">
    <source>
        <dbReference type="ARBA" id="ARBA00022989"/>
    </source>
</evidence>
<reference evidence="7" key="1">
    <citation type="submission" date="2022-11" db="UniProtKB">
        <authorList>
            <consortium name="EnsemblMetazoa"/>
        </authorList>
    </citation>
    <scope>IDENTIFICATION</scope>
</reference>
<dbReference type="SUPFAM" id="SSF48652">
    <property type="entry name" value="Tetraspanin"/>
    <property type="match status" value="1"/>
</dbReference>
<feature type="transmembrane region" description="Helical" evidence="6">
    <location>
        <begin position="93"/>
        <end position="119"/>
    </location>
</feature>
<dbReference type="EnsemblMetazoa" id="XM_038196561.1">
    <property type="protein sequence ID" value="XP_038052489.1"/>
    <property type="gene ID" value="LOC119725189"/>
</dbReference>
<keyword evidence="8" id="KW-1185">Reference proteome</keyword>
<dbReference type="RefSeq" id="XP_038052504.1">
    <property type="nucleotide sequence ID" value="XM_038196576.1"/>
</dbReference>
<dbReference type="InterPro" id="IPR000301">
    <property type="entry name" value="Tetraspanin_animals"/>
</dbReference>
<keyword evidence="3 6" id="KW-0812">Transmembrane</keyword>
<dbReference type="InterPro" id="IPR018499">
    <property type="entry name" value="Tetraspanin/Peripherin"/>
</dbReference>
<evidence type="ECO:0000256" key="1">
    <source>
        <dbReference type="ARBA" id="ARBA00004141"/>
    </source>
</evidence>
<keyword evidence="5 6" id="KW-0472">Membrane</keyword>
<dbReference type="RefSeq" id="XP_038052497.1">
    <property type="nucleotide sequence ID" value="XM_038196569.1"/>
</dbReference>
<dbReference type="PIRSF" id="PIRSF002419">
    <property type="entry name" value="Tetraspanin"/>
    <property type="match status" value="1"/>
</dbReference>
<dbReference type="PRINTS" id="PR00259">
    <property type="entry name" value="TMFOUR"/>
</dbReference>
<organism evidence="7 8">
    <name type="scientific">Patiria miniata</name>
    <name type="common">Bat star</name>
    <name type="synonym">Asterina miniata</name>
    <dbReference type="NCBI Taxonomy" id="46514"/>
    <lineage>
        <taxon>Eukaryota</taxon>
        <taxon>Metazoa</taxon>
        <taxon>Echinodermata</taxon>
        <taxon>Eleutherozoa</taxon>
        <taxon>Asterozoa</taxon>
        <taxon>Asteroidea</taxon>
        <taxon>Valvatacea</taxon>
        <taxon>Valvatida</taxon>
        <taxon>Asterinidae</taxon>
        <taxon>Patiria</taxon>
    </lineage>
</organism>
<comment type="subcellular location">
    <subcellularLocation>
        <location evidence="1 6">Membrane</location>
        <topology evidence="1 6">Multi-pass membrane protein</topology>
    </subcellularLocation>
</comment>
<protein>
    <recommendedName>
        <fullName evidence="6">Tetraspanin</fullName>
    </recommendedName>
</protein>
<dbReference type="Gene3D" id="1.10.1450.10">
    <property type="entry name" value="Tetraspanin"/>
    <property type="match status" value="1"/>
</dbReference>
<dbReference type="Proteomes" id="UP000887568">
    <property type="component" value="Unplaced"/>
</dbReference>
<dbReference type="Pfam" id="PF00335">
    <property type="entry name" value="Tetraspanin"/>
    <property type="match status" value="1"/>
</dbReference>
<dbReference type="EnsemblMetazoa" id="XM_038196553.1">
    <property type="protein sequence ID" value="XP_038052481.1"/>
    <property type="gene ID" value="LOC119725189"/>
</dbReference>